<keyword evidence="1" id="KW-1133">Transmembrane helix</keyword>
<organism evidence="2">
    <name type="scientific">marine sediment metagenome</name>
    <dbReference type="NCBI Taxonomy" id="412755"/>
    <lineage>
        <taxon>unclassified sequences</taxon>
        <taxon>metagenomes</taxon>
        <taxon>ecological metagenomes</taxon>
    </lineage>
</organism>
<protein>
    <submittedName>
        <fullName evidence="2">Uncharacterized protein</fullName>
    </submittedName>
</protein>
<accession>A0A0F9VLS9</accession>
<evidence type="ECO:0000313" key="2">
    <source>
        <dbReference type="EMBL" id="KKN74436.1"/>
    </source>
</evidence>
<sequence>MVPIGSKQLKRKDWLLLAAILVFIVCMAVFGAICDAGTWDIGAVQLEGGATDIGGVQAAPAAAVPGGQVIMIQVGAISIFALVLIKRRLQWDLT</sequence>
<comment type="caution">
    <text evidence="2">The sequence shown here is derived from an EMBL/GenBank/DDBJ whole genome shotgun (WGS) entry which is preliminary data.</text>
</comment>
<dbReference type="AlphaFoldDB" id="A0A0F9VLS9"/>
<feature type="transmembrane region" description="Helical" evidence="1">
    <location>
        <begin position="66"/>
        <end position="85"/>
    </location>
</feature>
<keyword evidence="1" id="KW-0812">Transmembrane</keyword>
<reference evidence="2" key="1">
    <citation type="journal article" date="2015" name="Nature">
        <title>Complex archaea that bridge the gap between prokaryotes and eukaryotes.</title>
        <authorList>
            <person name="Spang A."/>
            <person name="Saw J.H."/>
            <person name="Jorgensen S.L."/>
            <person name="Zaremba-Niedzwiedzka K."/>
            <person name="Martijn J."/>
            <person name="Lind A.E."/>
            <person name="van Eijk R."/>
            <person name="Schleper C."/>
            <person name="Guy L."/>
            <person name="Ettema T.J."/>
        </authorList>
    </citation>
    <scope>NUCLEOTIDE SEQUENCE</scope>
</reference>
<evidence type="ECO:0000256" key="1">
    <source>
        <dbReference type="SAM" id="Phobius"/>
    </source>
</evidence>
<gene>
    <name evidence="2" type="ORF">LCGC14_0390560</name>
</gene>
<name>A0A0F9VLS9_9ZZZZ</name>
<feature type="transmembrane region" description="Helical" evidence="1">
    <location>
        <begin position="14"/>
        <end position="33"/>
    </location>
</feature>
<dbReference type="EMBL" id="LAZR01000326">
    <property type="protein sequence ID" value="KKN74436.1"/>
    <property type="molecule type" value="Genomic_DNA"/>
</dbReference>
<proteinExistence type="predicted"/>
<keyword evidence="1" id="KW-0472">Membrane</keyword>